<keyword evidence="3" id="KW-1185">Reference proteome</keyword>
<evidence type="ECO:0000256" key="1">
    <source>
        <dbReference type="SAM" id="Coils"/>
    </source>
</evidence>
<evidence type="ECO:0000313" key="3">
    <source>
        <dbReference type="Proteomes" id="UP001642483"/>
    </source>
</evidence>
<gene>
    <name evidence="2" type="ORF">CVLEPA_LOCUS16231</name>
</gene>
<comment type="caution">
    <text evidence="2">The sequence shown here is derived from an EMBL/GenBank/DDBJ whole genome shotgun (WGS) entry which is preliminary data.</text>
</comment>
<proteinExistence type="predicted"/>
<evidence type="ECO:0000313" key="2">
    <source>
        <dbReference type="EMBL" id="CAK8685074.1"/>
    </source>
</evidence>
<sequence>MRRRRLIPKSRCFKIFDFVESMERTKKLRFLTLQEPPPSSQRPFRGQHTNNVITGVIDKKIPKDSIIKDLRLKLSACYKKYERKLEEQEMHYKNELKQANELVSN</sequence>
<feature type="coiled-coil region" evidence="1">
    <location>
        <begin position="78"/>
        <end position="105"/>
    </location>
</feature>
<protein>
    <submittedName>
        <fullName evidence="2">Uncharacterized protein</fullName>
    </submittedName>
</protein>
<name>A0ABP0FZQ7_CLALP</name>
<dbReference type="Proteomes" id="UP001642483">
    <property type="component" value="Unassembled WGS sequence"/>
</dbReference>
<accession>A0ABP0FZQ7</accession>
<reference evidence="2 3" key="1">
    <citation type="submission" date="2024-02" db="EMBL/GenBank/DDBJ databases">
        <authorList>
            <person name="Daric V."/>
            <person name="Darras S."/>
        </authorList>
    </citation>
    <scope>NUCLEOTIDE SEQUENCE [LARGE SCALE GENOMIC DNA]</scope>
</reference>
<organism evidence="2 3">
    <name type="scientific">Clavelina lepadiformis</name>
    <name type="common">Light-bulb sea squirt</name>
    <name type="synonym">Ascidia lepadiformis</name>
    <dbReference type="NCBI Taxonomy" id="159417"/>
    <lineage>
        <taxon>Eukaryota</taxon>
        <taxon>Metazoa</taxon>
        <taxon>Chordata</taxon>
        <taxon>Tunicata</taxon>
        <taxon>Ascidiacea</taxon>
        <taxon>Aplousobranchia</taxon>
        <taxon>Clavelinidae</taxon>
        <taxon>Clavelina</taxon>
    </lineage>
</organism>
<keyword evidence="1" id="KW-0175">Coiled coil</keyword>
<dbReference type="EMBL" id="CAWYQH010000098">
    <property type="protein sequence ID" value="CAK8685074.1"/>
    <property type="molecule type" value="Genomic_DNA"/>
</dbReference>